<reference evidence="1" key="1">
    <citation type="submission" date="2016-02" db="EMBL/GenBank/DDBJ databases">
        <title>WGS assembly of Manihot esculenta.</title>
        <authorList>
            <person name="Bredeson J.V."/>
            <person name="Prochnik S.E."/>
            <person name="Lyons J.B."/>
            <person name="Schmutz J."/>
            <person name="Grimwood J."/>
            <person name="Vrebalov J."/>
            <person name="Bart R.S."/>
            <person name="Amuge T."/>
            <person name="Ferguson M.E."/>
            <person name="Green R."/>
            <person name="Putnam N."/>
            <person name="Stites J."/>
            <person name="Rounsley S."/>
            <person name="Rokhsar D.S."/>
        </authorList>
    </citation>
    <scope>NUCLEOTIDE SEQUENCE [LARGE SCALE GENOMIC DNA]</scope>
    <source>
        <tissue evidence="1">Leaf</tissue>
    </source>
</reference>
<sequence>MLIFSVSFQFYRMSPKGQSVGFSSILIRASDFA</sequence>
<name>A0A2C9V2J4_MANES</name>
<dbReference type="AlphaFoldDB" id="A0A2C9V2J4"/>
<accession>A0A2C9V2J4</accession>
<evidence type="ECO:0000313" key="1">
    <source>
        <dbReference type="EMBL" id="OAY38012.1"/>
    </source>
</evidence>
<organism evidence="1">
    <name type="scientific">Manihot esculenta</name>
    <name type="common">Cassava</name>
    <name type="synonym">Jatropha manihot</name>
    <dbReference type="NCBI Taxonomy" id="3983"/>
    <lineage>
        <taxon>Eukaryota</taxon>
        <taxon>Viridiplantae</taxon>
        <taxon>Streptophyta</taxon>
        <taxon>Embryophyta</taxon>
        <taxon>Tracheophyta</taxon>
        <taxon>Spermatophyta</taxon>
        <taxon>Magnoliopsida</taxon>
        <taxon>eudicotyledons</taxon>
        <taxon>Gunneridae</taxon>
        <taxon>Pentapetalae</taxon>
        <taxon>rosids</taxon>
        <taxon>fabids</taxon>
        <taxon>Malpighiales</taxon>
        <taxon>Euphorbiaceae</taxon>
        <taxon>Crotonoideae</taxon>
        <taxon>Manihoteae</taxon>
        <taxon>Manihot</taxon>
    </lineage>
</organism>
<dbReference type="EMBL" id="CM004397">
    <property type="protein sequence ID" value="OAY38012.1"/>
    <property type="molecule type" value="Genomic_DNA"/>
</dbReference>
<protein>
    <submittedName>
        <fullName evidence="1">Uncharacterized protein</fullName>
    </submittedName>
</protein>
<gene>
    <name evidence="1" type="ORF">MANES_11G145700</name>
</gene>
<proteinExistence type="predicted"/>